<proteinExistence type="predicted"/>
<evidence type="ECO:0000313" key="1">
    <source>
        <dbReference type="EMBL" id="KAH7929209.1"/>
    </source>
</evidence>
<name>A0ACB8BUY0_9AGAM</name>
<keyword evidence="2" id="KW-1185">Reference proteome</keyword>
<evidence type="ECO:0000313" key="2">
    <source>
        <dbReference type="Proteomes" id="UP000790709"/>
    </source>
</evidence>
<dbReference type="Proteomes" id="UP000790709">
    <property type="component" value="Unassembled WGS sequence"/>
</dbReference>
<dbReference type="EMBL" id="MU266344">
    <property type="protein sequence ID" value="KAH7929209.1"/>
    <property type="molecule type" value="Genomic_DNA"/>
</dbReference>
<gene>
    <name evidence="1" type="ORF">BV22DRAFT_1029843</name>
</gene>
<accession>A0ACB8BUY0</accession>
<organism evidence="1 2">
    <name type="scientific">Leucogyrophana mollusca</name>
    <dbReference type="NCBI Taxonomy" id="85980"/>
    <lineage>
        <taxon>Eukaryota</taxon>
        <taxon>Fungi</taxon>
        <taxon>Dikarya</taxon>
        <taxon>Basidiomycota</taxon>
        <taxon>Agaricomycotina</taxon>
        <taxon>Agaricomycetes</taxon>
        <taxon>Agaricomycetidae</taxon>
        <taxon>Boletales</taxon>
        <taxon>Boletales incertae sedis</taxon>
        <taxon>Leucogyrophana</taxon>
    </lineage>
</organism>
<protein>
    <submittedName>
        <fullName evidence="1">Uncharacterized protein</fullName>
    </submittedName>
</protein>
<reference evidence="1" key="1">
    <citation type="journal article" date="2021" name="New Phytol.">
        <title>Evolutionary innovations through gain and loss of genes in the ectomycorrhizal Boletales.</title>
        <authorList>
            <person name="Wu G."/>
            <person name="Miyauchi S."/>
            <person name="Morin E."/>
            <person name="Kuo A."/>
            <person name="Drula E."/>
            <person name="Varga T."/>
            <person name="Kohler A."/>
            <person name="Feng B."/>
            <person name="Cao Y."/>
            <person name="Lipzen A."/>
            <person name="Daum C."/>
            <person name="Hundley H."/>
            <person name="Pangilinan J."/>
            <person name="Johnson J."/>
            <person name="Barry K."/>
            <person name="LaButti K."/>
            <person name="Ng V."/>
            <person name="Ahrendt S."/>
            <person name="Min B."/>
            <person name="Choi I.G."/>
            <person name="Park H."/>
            <person name="Plett J.M."/>
            <person name="Magnuson J."/>
            <person name="Spatafora J.W."/>
            <person name="Nagy L.G."/>
            <person name="Henrissat B."/>
            <person name="Grigoriev I.V."/>
            <person name="Yang Z.L."/>
            <person name="Xu J."/>
            <person name="Martin F.M."/>
        </authorList>
    </citation>
    <scope>NUCLEOTIDE SEQUENCE</scope>
    <source>
        <strain evidence="1">KUC20120723A-06</strain>
    </source>
</reference>
<sequence length="349" mass="38187">MSSGSSLRRSSRGLNKKPVSYVHSHVGYPDTAPTSDVEKFVARLDKEAFKVDQYAAVDDAIVFALFSKKVRPTYYNALHPAPSSHVSMPTAEEGIKIIKACDELINRDHPTFQACQMASLALIERFGSIFSTSDKAIIRHLLSRYMLLHSADSLVGLDKISLDGETVTGGIKARKDIPASTFLLTLSGSMSKNTVTEMNHSIIQASASQMGPGGNRMILGPFRFVNHDCKPNCQIYPVPNTHAAMFVTLRDIAAGEPITAAYTRSGYYMDDCHCLCASCNPDRPPRRLTKGGEPAVSNVSAEVVGARKKRHRGGKRQQRANAVKRRRLEECNGVSALCANEVEERLTST</sequence>
<comment type="caution">
    <text evidence="1">The sequence shown here is derived from an EMBL/GenBank/DDBJ whole genome shotgun (WGS) entry which is preliminary data.</text>
</comment>